<dbReference type="Proteomes" id="UP000664317">
    <property type="component" value="Unassembled WGS sequence"/>
</dbReference>
<name>A0ABS3C8W9_9BACT</name>
<evidence type="ECO:0000313" key="3">
    <source>
        <dbReference type="Proteomes" id="UP000664317"/>
    </source>
</evidence>
<dbReference type="EMBL" id="JAFKCT010000008">
    <property type="protein sequence ID" value="MBN7812605.1"/>
    <property type="molecule type" value="Genomic_DNA"/>
</dbReference>
<accession>A0ABS3C8W9</accession>
<comment type="caution">
    <text evidence="2">The sequence shown here is derived from an EMBL/GenBank/DDBJ whole genome shotgun (WGS) entry which is preliminary data.</text>
</comment>
<feature type="signal peptide" evidence="1">
    <location>
        <begin position="1"/>
        <end position="19"/>
    </location>
</feature>
<evidence type="ECO:0000256" key="1">
    <source>
        <dbReference type="SAM" id="SignalP"/>
    </source>
</evidence>
<keyword evidence="1" id="KW-0732">Signal</keyword>
<keyword evidence="3" id="KW-1185">Reference proteome</keyword>
<feature type="chain" id="PRO_5046228025" description="DUF4384 domain-containing protein" evidence="1">
    <location>
        <begin position="20"/>
        <end position="266"/>
    </location>
</feature>
<evidence type="ECO:0008006" key="4">
    <source>
        <dbReference type="Google" id="ProtNLM"/>
    </source>
</evidence>
<proteinExistence type="predicted"/>
<sequence length="266" mass="30155">MRKIILALLVFFSINASFAEDKAIVKANILRGGSFVTANTNPEDIENVITQALAKKGIQTINEVIPNEQIFYIDLFVFQFPADYPTITITIRTNEGIHFIDKESIKLFTDRNSANIKLASRLADRLPDVVDTRIFYKPTLNEILSNTRLSLIGSASNEIAKTYRSNYSNSIKWPNDVVHSFIIPDEFDNYMVYALNFPGNRKQLKETPIKLKVKINPSTAFELVEIVSPFNLTEKQKGSIQELVDSFPLWAGSNQIDNIEIEFSVK</sequence>
<protein>
    <recommendedName>
        <fullName evidence="4">DUF4384 domain-containing protein</fullName>
    </recommendedName>
</protein>
<evidence type="ECO:0000313" key="2">
    <source>
        <dbReference type="EMBL" id="MBN7812605.1"/>
    </source>
</evidence>
<dbReference type="RefSeq" id="WP_206579387.1">
    <property type="nucleotide sequence ID" value="NZ_JAFKCT010000008.1"/>
</dbReference>
<reference evidence="2 3" key="1">
    <citation type="submission" date="2021-03" db="EMBL/GenBank/DDBJ databases">
        <title>novel species isolated from a fishpond in China.</title>
        <authorList>
            <person name="Lu H."/>
            <person name="Cai Z."/>
        </authorList>
    </citation>
    <scope>NUCLEOTIDE SEQUENCE [LARGE SCALE GENOMIC DNA]</scope>
    <source>
        <strain evidence="2 3">H41</strain>
    </source>
</reference>
<organism evidence="2 3">
    <name type="scientific">Algoriphagus oliviformis</name>
    <dbReference type="NCBI Taxonomy" id="2811231"/>
    <lineage>
        <taxon>Bacteria</taxon>
        <taxon>Pseudomonadati</taxon>
        <taxon>Bacteroidota</taxon>
        <taxon>Cytophagia</taxon>
        <taxon>Cytophagales</taxon>
        <taxon>Cyclobacteriaceae</taxon>
        <taxon>Algoriphagus</taxon>
    </lineage>
</organism>
<gene>
    <name evidence="2" type="ORF">J0A68_16745</name>
</gene>